<accession>A0A8S5NAL8</accession>
<proteinExistence type="predicted"/>
<sequence>MTITGEHNTDILLDEKGQPVPDENGDFKILSDDECWRQDIMLETVTAEGELFYEDATGNERYGFGLTDFIHAEKNDFLEMEIGQRVKAKIDKRTFLDSRKTKQNIEFLNDKFRDSVSISKNDSNEQYNMEFIAEDITVL</sequence>
<evidence type="ECO:0000313" key="1">
    <source>
        <dbReference type="EMBL" id="DAD91439.1"/>
    </source>
</evidence>
<name>A0A8S5NAL8_9CAUD</name>
<organism evidence="1">
    <name type="scientific">Siphoviridae sp. ct8hR1</name>
    <dbReference type="NCBI Taxonomy" id="2826172"/>
    <lineage>
        <taxon>Viruses</taxon>
        <taxon>Duplodnaviria</taxon>
        <taxon>Heunggongvirae</taxon>
        <taxon>Uroviricota</taxon>
        <taxon>Caudoviricetes</taxon>
    </lineage>
</organism>
<dbReference type="EMBL" id="BK015113">
    <property type="protein sequence ID" value="DAD91439.1"/>
    <property type="molecule type" value="Genomic_DNA"/>
</dbReference>
<protein>
    <submittedName>
        <fullName evidence="1">Tail lysozyme</fullName>
    </submittedName>
</protein>
<reference evidence="1" key="1">
    <citation type="journal article" date="2021" name="Proc. Natl. Acad. Sci. U.S.A.">
        <title>A Catalog of Tens of Thousands of Viruses from Human Metagenomes Reveals Hidden Associations with Chronic Diseases.</title>
        <authorList>
            <person name="Tisza M.J."/>
            <person name="Buck C.B."/>
        </authorList>
    </citation>
    <scope>NUCLEOTIDE SEQUENCE</scope>
    <source>
        <strain evidence="1">Ct8hR1</strain>
    </source>
</reference>